<dbReference type="Gene3D" id="3.40.50.410">
    <property type="entry name" value="von Willebrand factor, type A domain"/>
    <property type="match status" value="1"/>
</dbReference>
<dbReference type="InterPro" id="IPR014121">
    <property type="entry name" value="TraN_Ftype"/>
</dbReference>
<organism evidence="3 4">
    <name type="scientific">Pseudomonas nitroreducens</name>
    <dbReference type="NCBI Taxonomy" id="46680"/>
    <lineage>
        <taxon>Bacteria</taxon>
        <taxon>Pseudomonadati</taxon>
        <taxon>Pseudomonadota</taxon>
        <taxon>Gammaproteobacteria</taxon>
        <taxon>Pseudomonadales</taxon>
        <taxon>Pseudomonadaceae</taxon>
        <taxon>Pseudomonas</taxon>
    </lineage>
</organism>
<geneLocation type="plasmid" evidence="4">
    <name>ppnihbp1_2</name>
</geneLocation>
<protein>
    <submittedName>
        <fullName evidence="3">Conjugal transfer mating pair stabilization protein TraN</fullName>
    </submittedName>
</protein>
<dbReference type="Pfam" id="PF13519">
    <property type="entry name" value="VWA_2"/>
    <property type="match status" value="1"/>
</dbReference>
<name>A0A6G6J7F2_PSENT</name>
<dbReference type="InterPro" id="IPR036465">
    <property type="entry name" value="vWFA_dom_sf"/>
</dbReference>
<dbReference type="NCBIfam" id="NF011458">
    <property type="entry name" value="PRK14876.1"/>
    <property type="match status" value="1"/>
</dbReference>
<evidence type="ECO:0000313" key="4">
    <source>
        <dbReference type="Proteomes" id="UP000501063"/>
    </source>
</evidence>
<evidence type="ECO:0000256" key="1">
    <source>
        <dbReference type="SAM" id="SignalP"/>
    </source>
</evidence>
<evidence type="ECO:0000313" key="3">
    <source>
        <dbReference type="EMBL" id="QIE91133.1"/>
    </source>
</evidence>
<keyword evidence="3" id="KW-0614">Plasmid</keyword>
<reference evidence="3 4" key="1">
    <citation type="submission" date="2020-02" db="EMBL/GenBank/DDBJ databases">
        <title>Integrative conjugative elements (ICEs) and plasmids drive adaptation of Pseudomonas nitroreducens strain HBP1 to wastewater environment.</title>
        <authorList>
            <person name="Sentchilo V."/>
            <person name="Carraro N."/>
            <person name="Bertelli C."/>
            <person name="van der Meer J.R."/>
        </authorList>
    </citation>
    <scope>NUCLEOTIDE SEQUENCE [LARGE SCALE GENOMIC DNA]</scope>
    <source>
        <strain evidence="3 4">HBP1</strain>
        <plasmid evidence="4">ppnihbp1_2</plasmid>
    </source>
</reference>
<feature type="chain" id="PRO_5026063021" evidence="1">
    <location>
        <begin position="34"/>
        <end position="900"/>
    </location>
</feature>
<dbReference type="CDD" id="cd00198">
    <property type="entry name" value="vWFA"/>
    <property type="match status" value="1"/>
</dbReference>
<dbReference type="Pfam" id="PF06986">
    <property type="entry name" value="F_T4SS_TraN"/>
    <property type="match status" value="2"/>
</dbReference>
<feature type="domain" description="VWFA" evidence="2">
    <location>
        <begin position="198"/>
        <end position="301"/>
    </location>
</feature>
<dbReference type="SUPFAM" id="SSF53300">
    <property type="entry name" value="vWA-like"/>
    <property type="match status" value="1"/>
</dbReference>
<feature type="signal peptide" evidence="1">
    <location>
        <begin position="1"/>
        <end position="33"/>
    </location>
</feature>
<dbReference type="InterPro" id="IPR002035">
    <property type="entry name" value="VWF_A"/>
</dbReference>
<dbReference type="KEGG" id="pnt:G5B91_32775"/>
<evidence type="ECO:0000259" key="2">
    <source>
        <dbReference type="Pfam" id="PF13519"/>
    </source>
</evidence>
<gene>
    <name evidence="3" type="primary">traN</name>
    <name evidence="3" type="ORF">G5B91_32775</name>
</gene>
<dbReference type="Proteomes" id="UP000501063">
    <property type="component" value="Plasmid pPniHBP1_2"/>
</dbReference>
<dbReference type="RefSeq" id="WP_024766030.1">
    <property type="nucleotide sequence ID" value="NZ_CP049141.1"/>
</dbReference>
<dbReference type="EMBL" id="CP049141">
    <property type="protein sequence ID" value="QIE91133.1"/>
    <property type="molecule type" value="Genomic_DNA"/>
</dbReference>
<keyword evidence="1" id="KW-0732">Signal</keyword>
<accession>A0A6G6J7F2</accession>
<dbReference type="AlphaFoldDB" id="A0A6G6J7F2"/>
<sequence>MPNPFRARQSLIRAVSTVVVGLYLNMTAFSAWADAVSAGSSAGQDVGKQGISVFSGSTGSATLKDIFSGYQDGNTQSLEGVYGSDAHTIDLGQKANTQLASDSGTTGDAYRLLQDSSRRVQPDLSKDPIYSNADSVRSSDYMQAFQQNFADCKKTDQFADTTIKSHIASYKTCERLVKPQGNCDISHEVKVKAGPVDLVFLVDNSGSMGGVISELRSSISNLAILLGSTNSGDLRIGGALTRGTDYVSRHIDLTDDTNSFQSWINGVGTTSGDTYNVAAANYVLDTFTWRSDVQKVIVFIGNKDGAGGGGAELIQKMASLGVTSYVFHDNGSVKALGIWIANSFSATGLYKMAQFLVVVEDYWTPQDCLAAATATLEEFCTGSYSTTAGSSGDSNSCVNLSGFDVCPGDPIYQKLQSPPIPNVDRLATKVHVSALQCDYNVGQMDCYVDAQGKTQCPYNDGSSLDSCTSFEQNSSCGFVSQSCVQGASGSKGTCYVYNETWDCGYDVSVPTVVNTGQKIECPGGARCMGSECFDTSNTKSGDFAYAVAMLQVTQFAEQDMTCASPDSLDCKIFGGEAMECKKALGGYVDCCEAPSGVSLMDYVNLTMASLKMASSVEALNRTGSLFAPGYWQAGGAALEAGAGALIKGQWGSIVDSATGAFSSEMAGNATIGVLQQQLMQWAYDGMVQMGAANAASAVFQTGSDGAVSGLTSQAAMVVNIIGWIYTVYVITDMLIHIIWECEPKEFELGAKNETRQCTFVGSYCASKSIGGCIEKRDAYCCFGSVVGRIIQEQGRKQLGLNFGEAESPSCEGLTPAQLQQLDWSKIDLSEWIGMLSITGNLPTVNSVTLTNLTGNGSELNGIFNEGAGRADTVERNVERLKDVDVDSVKKNAAQQMQPVK</sequence>
<proteinExistence type="predicted"/>